<evidence type="ECO:0000256" key="6">
    <source>
        <dbReference type="SAM" id="MobiDB-lite"/>
    </source>
</evidence>
<dbReference type="Proteomes" id="UP000054241">
    <property type="component" value="Unassembled WGS sequence"/>
</dbReference>
<dbReference type="Pfam" id="PF00892">
    <property type="entry name" value="EamA"/>
    <property type="match status" value="2"/>
</dbReference>
<gene>
    <name evidence="9" type="ORF">AQI88_04945</name>
</gene>
<feature type="transmembrane region" description="Helical" evidence="7">
    <location>
        <begin position="88"/>
        <end position="106"/>
    </location>
</feature>
<feature type="transmembrane region" description="Helical" evidence="7">
    <location>
        <begin position="30"/>
        <end position="50"/>
    </location>
</feature>
<dbReference type="InterPro" id="IPR050638">
    <property type="entry name" value="AA-Vitamin_Transporters"/>
</dbReference>
<dbReference type="SUPFAM" id="SSF103481">
    <property type="entry name" value="Multidrug resistance efflux transporter EmrE"/>
    <property type="match status" value="2"/>
</dbReference>
<evidence type="ECO:0000256" key="3">
    <source>
        <dbReference type="ARBA" id="ARBA00022692"/>
    </source>
</evidence>
<sequence>MNIVLYAVIVLFWGTTWIGIKLQLGSVDPAVSVAYRFLLAAVCMFIWTSARKLPMRFPLRSHLRLALVGLLMYSANYVLFYYCSEHLVSGLVSIIFCLSVGFNIINGRIFLKRPISRTVVLGSVAGVLGLALVFGDDIAHTKASSDLLTGVLLGLGATLLFSFGNIASSWNQTSGGLPIVQSTAWSMLYGGAFTSIGCLVAGNSFTVEPSFRYVAGLVYLSVCGSAIAFVTYLTLLSRIGPDRAAFATVAFPVVSLSLSTVFEDYHWNVLAVLGVLVVLAANANILAGPRLRTALGRLLPGSASGTADAATRESSAVPESGPGRG</sequence>
<proteinExistence type="inferred from homology"/>
<dbReference type="STRING" id="67285.AQI88_04945"/>
<feature type="transmembrane region" description="Helical" evidence="7">
    <location>
        <begin position="268"/>
        <end position="287"/>
    </location>
</feature>
<keyword evidence="5 7" id="KW-0472">Membrane</keyword>
<comment type="subcellular location">
    <subcellularLocation>
        <location evidence="1">Membrane</location>
        <topology evidence="1">Multi-pass membrane protein</topology>
    </subcellularLocation>
</comment>
<evidence type="ECO:0000313" key="9">
    <source>
        <dbReference type="EMBL" id="KUM97871.1"/>
    </source>
</evidence>
<evidence type="ECO:0000256" key="1">
    <source>
        <dbReference type="ARBA" id="ARBA00004141"/>
    </source>
</evidence>
<keyword evidence="10" id="KW-1185">Reference proteome</keyword>
<comment type="caution">
    <text evidence="9">The sequence shown here is derived from an EMBL/GenBank/DDBJ whole genome shotgun (WGS) entry which is preliminary data.</text>
</comment>
<evidence type="ECO:0000259" key="8">
    <source>
        <dbReference type="Pfam" id="PF00892"/>
    </source>
</evidence>
<dbReference type="GO" id="GO:0016020">
    <property type="term" value="C:membrane"/>
    <property type="evidence" value="ECO:0007669"/>
    <property type="project" value="UniProtKB-SubCell"/>
</dbReference>
<dbReference type="InterPro" id="IPR000620">
    <property type="entry name" value="EamA_dom"/>
</dbReference>
<organism evidence="9 10">
    <name type="scientific">Streptomyces cellostaticus</name>
    <dbReference type="NCBI Taxonomy" id="67285"/>
    <lineage>
        <taxon>Bacteria</taxon>
        <taxon>Bacillati</taxon>
        <taxon>Actinomycetota</taxon>
        <taxon>Actinomycetes</taxon>
        <taxon>Kitasatosporales</taxon>
        <taxon>Streptomycetaceae</taxon>
        <taxon>Streptomyces</taxon>
    </lineage>
</organism>
<feature type="region of interest" description="Disordered" evidence="6">
    <location>
        <begin position="303"/>
        <end position="325"/>
    </location>
</feature>
<name>A0A101NR71_9ACTN</name>
<evidence type="ECO:0000256" key="7">
    <source>
        <dbReference type="SAM" id="Phobius"/>
    </source>
</evidence>
<feature type="transmembrane region" description="Helical" evidence="7">
    <location>
        <begin position="118"/>
        <end position="135"/>
    </location>
</feature>
<dbReference type="RefSeq" id="WP_066992441.1">
    <property type="nucleotide sequence ID" value="NZ_BNDU01000006.1"/>
</dbReference>
<keyword evidence="4 7" id="KW-1133">Transmembrane helix</keyword>
<accession>A0A101NR71</accession>
<evidence type="ECO:0000256" key="2">
    <source>
        <dbReference type="ARBA" id="ARBA00007362"/>
    </source>
</evidence>
<evidence type="ECO:0000256" key="4">
    <source>
        <dbReference type="ARBA" id="ARBA00022989"/>
    </source>
</evidence>
<evidence type="ECO:0000313" key="10">
    <source>
        <dbReference type="Proteomes" id="UP000054241"/>
    </source>
</evidence>
<feature type="domain" description="EamA" evidence="8">
    <location>
        <begin position="4"/>
        <end position="134"/>
    </location>
</feature>
<protein>
    <recommendedName>
        <fullName evidence="8">EamA domain-containing protein</fullName>
    </recommendedName>
</protein>
<dbReference type="AlphaFoldDB" id="A0A101NR71"/>
<feature type="domain" description="EamA" evidence="8">
    <location>
        <begin position="149"/>
        <end position="281"/>
    </location>
</feature>
<comment type="similarity">
    <text evidence="2">Belongs to the EamA transporter family.</text>
</comment>
<dbReference type="OrthoDB" id="2352272at2"/>
<reference evidence="9 10" key="1">
    <citation type="submission" date="2015-10" db="EMBL/GenBank/DDBJ databases">
        <title>Draft genome sequence of Streptomyces cellostaticus DSM 40189, type strain for the species Streptomyces cellostaticus.</title>
        <authorList>
            <person name="Ruckert C."/>
            <person name="Winkler A."/>
            <person name="Kalinowski J."/>
            <person name="Kampfer P."/>
            <person name="Glaeser S."/>
        </authorList>
    </citation>
    <scope>NUCLEOTIDE SEQUENCE [LARGE SCALE GENOMIC DNA]</scope>
    <source>
        <strain evidence="9 10">DSM 40189</strain>
    </source>
</reference>
<dbReference type="EMBL" id="LMWL01000007">
    <property type="protein sequence ID" value="KUM97871.1"/>
    <property type="molecule type" value="Genomic_DNA"/>
</dbReference>
<dbReference type="PANTHER" id="PTHR32322">
    <property type="entry name" value="INNER MEMBRANE TRANSPORTER"/>
    <property type="match status" value="1"/>
</dbReference>
<feature type="transmembrane region" description="Helical" evidence="7">
    <location>
        <begin position="213"/>
        <end position="235"/>
    </location>
</feature>
<keyword evidence="3 7" id="KW-0812">Transmembrane</keyword>
<feature type="transmembrane region" description="Helical" evidence="7">
    <location>
        <begin position="5"/>
        <end position="24"/>
    </location>
</feature>
<dbReference type="PANTHER" id="PTHR32322:SF2">
    <property type="entry name" value="EAMA DOMAIN-CONTAINING PROTEIN"/>
    <property type="match status" value="1"/>
</dbReference>
<feature type="transmembrane region" description="Helical" evidence="7">
    <location>
        <begin position="188"/>
        <end position="207"/>
    </location>
</feature>
<dbReference type="InterPro" id="IPR037185">
    <property type="entry name" value="EmrE-like"/>
</dbReference>
<feature type="transmembrane region" description="Helical" evidence="7">
    <location>
        <begin position="147"/>
        <end position="167"/>
    </location>
</feature>
<evidence type="ECO:0000256" key="5">
    <source>
        <dbReference type="ARBA" id="ARBA00023136"/>
    </source>
</evidence>
<feature type="transmembrane region" description="Helical" evidence="7">
    <location>
        <begin position="62"/>
        <end position="82"/>
    </location>
</feature>